<dbReference type="EMBL" id="JBHSJJ010000009">
    <property type="protein sequence ID" value="MFC4873164.1"/>
    <property type="molecule type" value="Genomic_DNA"/>
</dbReference>
<dbReference type="RefSeq" id="WP_377065747.1">
    <property type="nucleotide sequence ID" value="NZ_JBHSJJ010000009.1"/>
</dbReference>
<evidence type="ECO:0000313" key="2">
    <source>
        <dbReference type="Proteomes" id="UP001595818"/>
    </source>
</evidence>
<protein>
    <submittedName>
        <fullName evidence="1">Acyl carrier protein</fullName>
    </submittedName>
</protein>
<proteinExistence type="predicted"/>
<accession>A0ABV9T384</accession>
<dbReference type="Proteomes" id="UP001595818">
    <property type="component" value="Unassembled WGS sequence"/>
</dbReference>
<gene>
    <name evidence="1" type="ORF">ACFPFU_15805</name>
</gene>
<organism evidence="1 2">
    <name type="scientific">Negadavirga shengliensis</name>
    <dbReference type="NCBI Taxonomy" id="1389218"/>
    <lineage>
        <taxon>Bacteria</taxon>
        <taxon>Pseudomonadati</taxon>
        <taxon>Bacteroidota</taxon>
        <taxon>Cytophagia</taxon>
        <taxon>Cytophagales</taxon>
        <taxon>Cyclobacteriaceae</taxon>
        <taxon>Negadavirga</taxon>
    </lineage>
</organism>
<sequence>MIEVFRLYGIQTIGKKKFASFYSDLKMDKIYVQGLIYELELTVNRQISDTQAATVESPAQLIEILVPMN</sequence>
<reference evidence="2" key="1">
    <citation type="journal article" date="2019" name="Int. J. Syst. Evol. Microbiol.">
        <title>The Global Catalogue of Microorganisms (GCM) 10K type strain sequencing project: providing services to taxonomists for standard genome sequencing and annotation.</title>
        <authorList>
            <consortium name="The Broad Institute Genomics Platform"/>
            <consortium name="The Broad Institute Genome Sequencing Center for Infectious Disease"/>
            <person name="Wu L."/>
            <person name="Ma J."/>
        </authorList>
    </citation>
    <scope>NUCLEOTIDE SEQUENCE [LARGE SCALE GENOMIC DNA]</scope>
    <source>
        <strain evidence="2">CGMCC 4.7466</strain>
    </source>
</reference>
<comment type="caution">
    <text evidence="1">The sequence shown here is derived from an EMBL/GenBank/DDBJ whole genome shotgun (WGS) entry which is preliminary data.</text>
</comment>
<keyword evidence="2" id="KW-1185">Reference proteome</keyword>
<name>A0ABV9T384_9BACT</name>
<evidence type="ECO:0000313" key="1">
    <source>
        <dbReference type="EMBL" id="MFC4873164.1"/>
    </source>
</evidence>